<dbReference type="EMBL" id="JAOQIO010000077">
    <property type="protein sequence ID" value="MCU6794060.1"/>
    <property type="molecule type" value="Genomic_DNA"/>
</dbReference>
<accession>A0ABT2UHE3</accession>
<dbReference type="RefSeq" id="WP_262685284.1">
    <property type="nucleotide sequence ID" value="NZ_JAOQIO010000077.1"/>
</dbReference>
<dbReference type="SUPFAM" id="SSF48371">
    <property type="entry name" value="ARM repeat"/>
    <property type="match status" value="1"/>
</dbReference>
<dbReference type="InterPro" id="IPR011989">
    <property type="entry name" value="ARM-like"/>
</dbReference>
<dbReference type="Gene3D" id="1.25.10.10">
    <property type="entry name" value="Leucine-rich Repeat Variant"/>
    <property type="match status" value="1"/>
</dbReference>
<protein>
    <submittedName>
        <fullName evidence="1">HEAT repeat domain-containing protein</fullName>
    </submittedName>
</protein>
<sequence length="631" mass="69679">MSIAILSDLQQEIRRLFIAGSGLAEGDLRLTKILPQLQKLGEAAPVFNRVAQSLAQVVEPQKAEQAAVKLLDLSILVNSILYTQGTTEPTGGMAESVQVEGTSIACSTTIPHRKLHPAVEALTSKGQGRMEQLRLSFEDGCLQDFRIIPIVVAALDDGYSEIAEFVYEKIIPAYGADALPALQEQYNPQGGKPDGRRLRLLHRLLDASGMDLYLQAAQEGSLDVRSAAIELLGNYSEQESYILEQADDKKKEIRSAAFAGLAKLGTEKAVDRLYQALTSSKDRELAAEPVSQCSAATLTSKIIANAEENLQRIVSGQGKVGAANAAVNKEREESIKQLLADVQALDEKQPEEVLVFLKKLLSTSDFIIPETEEIQQQAANQLLWMHTPEAYEFAISLQAAYNGTFIAYSFRAAYKTLSPEEVYKRFAPVLSNPKKVAAKQLLGAIHRVTPSLSKQLLAAGWDDEDFNDTSFAAGESASKLDPRWIDVFVEIDEEELVWCLADRPNPQIAAYMSSKVQLKPSFRTHRTSSLLLALFRIGYKEAPELLMGILEKESVKNLYYLDTEQRALLNLLPRSYADRLQKFAEALTYENVKNQILAITESVGAKPEELANESVTEKGKGLWGWIKNKMS</sequence>
<evidence type="ECO:0000313" key="1">
    <source>
        <dbReference type="EMBL" id="MCU6794060.1"/>
    </source>
</evidence>
<name>A0ABT2UHE3_9BACL</name>
<comment type="caution">
    <text evidence="1">The sequence shown here is derived from an EMBL/GenBank/DDBJ whole genome shotgun (WGS) entry which is preliminary data.</text>
</comment>
<organism evidence="1 2">
    <name type="scientific">Paenibacillus baimaensis</name>
    <dbReference type="NCBI Taxonomy" id="2982185"/>
    <lineage>
        <taxon>Bacteria</taxon>
        <taxon>Bacillati</taxon>
        <taxon>Bacillota</taxon>
        <taxon>Bacilli</taxon>
        <taxon>Bacillales</taxon>
        <taxon>Paenibacillaceae</taxon>
        <taxon>Paenibacillus</taxon>
    </lineage>
</organism>
<dbReference type="Proteomes" id="UP001652445">
    <property type="component" value="Unassembled WGS sequence"/>
</dbReference>
<gene>
    <name evidence="1" type="ORF">OB236_18315</name>
</gene>
<dbReference type="InterPro" id="IPR016024">
    <property type="entry name" value="ARM-type_fold"/>
</dbReference>
<keyword evidence="2" id="KW-1185">Reference proteome</keyword>
<evidence type="ECO:0000313" key="2">
    <source>
        <dbReference type="Proteomes" id="UP001652445"/>
    </source>
</evidence>
<reference evidence="1 2" key="1">
    <citation type="submission" date="2022-09" db="EMBL/GenBank/DDBJ databases">
        <authorList>
            <person name="Han X.L."/>
            <person name="Wang Q."/>
            <person name="Lu T."/>
        </authorList>
    </citation>
    <scope>NUCLEOTIDE SEQUENCE [LARGE SCALE GENOMIC DNA]</scope>
    <source>
        <strain evidence="1 2">WQ 127069</strain>
    </source>
</reference>
<dbReference type="Pfam" id="PF13646">
    <property type="entry name" value="HEAT_2"/>
    <property type="match status" value="1"/>
</dbReference>
<proteinExistence type="predicted"/>